<keyword evidence="4" id="KW-1185">Reference proteome</keyword>
<accession>A0A4Q2RQE4</accession>
<protein>
    <submittedName>
        <fullName evidence="3">Site-specific integrase</fullName>
    </submittedName>
</protein>
<dbReference type="CDD" id="cd00397">
    <property type="entry name" value="DNA_BRE_C"/>
    <property type="match status" value="1"/>
</dbReference>
<dbReference type="EMBL" id="SDWS01000005">
    <property type="protein sequence ID" value="RYB90074.1"/>
    <property type="molecule type" value="Genomic_DNA"/>
</dbReference>
<dbReference type="InterPro" id="IPR013762">
    <property type="entry name" value="Integrase-like_cat_sf"/>
</dbReference>
<dbReference type="AlphaFoldDB" id="A0A4Q2RQE4"/>
<proteinExistence type="predicted"/>
<evidence type="ECO:0000259" key="2">
    <source>
        <dbReference type="PROSITE" id="PS51898"/>
    </source>
</evidence>
<keyword evidence="1" id="KW-0233">DNA recombination</keyword>
<name>A0A4Q2RQE4_9ACTN</name>
<dbReference type="InterPro" id="IPR002104">
    <property type="entry name" value="Integrase_catalytic"/>
</dbReference>
<organism evidence="3 4">
    <name type="scientific">Nocardioides glacieisoli</name>
    <dbReference type="NCBI Taxonomy" id="1168730"/>
    <lineage>
        <taxon>Bacteria</taxon>
        <taxon>Bacillati</taxon>
        <taxon>Actinomycetota</taxon>
        <taxon>Actinomycetes</taxon>
        <taxon>Propionibacteriales</taxon>
        <taxon>Nocardioidaceae</taxon>
        <taxon>Nocardioides</taxon>
    </lineage>
</organism>
<dbReference type="Gene3D" id="1.10.443.10">
    <property type="entry name" value="Intergrase catalytic core"/>
    <property type="match status" value="1"/>
</dbReference>
<dbReference type="RefSeq" id="WP_129475803.1">
    <property type="nucleotide sequence ID" value="NZ_SDWS01000005.1"/>
</dbReference>
<reference evidence="3 4" key="1">
    <citation type="submission" date="2019-01" db="EMBL/GenBank/DDBJ databases">
        <title>Novel species of Nocardioides.</title>
        <authorList>
            <person name="Liu Q."/>
            <person name="Xin Y.-H."/>
        </authorList>
    </citation>
    <scope>NUCLEOTIDE SEQUENCE [LARGE SCALE GENOMIC DNA]</scope>
    <source>
        <strain evidence="3 4">HLT3-15</strain>
    </source>
</reference>
<dbReference type="GO" id="GO:0006310">
    <property type="term" value="P:DNA recombination"/>
    <property type="evidence" value="ECO:0007669"/>
    <property type="project" value="UniProtKB-KW"/>
</dbReference>
<dbReference type="OrthoDB" id="3773913at2"/>
<dbReference type="SUPFAM" id="SSF56349">
    <property type="entry name" value="DNA breaking-rejoining enzymes"/>
    <property type="match status" value="1"/>
</dbReference>
<dbReference type="PROSITE" id="PS51898">
    <property type="entry name" value="TYR_RECOMBINASE"/>
    <property type="match status" value="1"/>
</dbReference>
<dbReference type="GO" id="GO:0015074">
    <property type="term" value="P:DNA integration"/>
    <property type="evidence" value="ECO:0007669"/>
    <property type="project" value="InterPro"/>
</dbReference>
<comment type="caution">
    <text evidence="3">The sequence shown here is derived from an EMBL/GenBank/DDBJ whole genome shotgun (WGS) entry which is preliminary data.</text>
</comment>
<feature type="domain" description="Tyr recombinase" evidence="2">
    <location>
        <begin position="193"/>
        <end position="415"/>
    </location>
</feature>
<evidence type="ECO:0000256" key="1">
    <source>
        <dbReference type="ARBA" id="ARBA00023172"/>
    </source>
</evidence>
<dbReference type="InterPro" id="IPR011010">
    <property type="entry name" value="DNA_brk_join_enz"/>
</dbReference>
<evidence type="ECO:0000313" key="3">
    <source>
        <dbReference type="EMBL" id="RYB90074.1"/>
    </source>
</evidence>
<sequence length="425" mass="46091">MEAKRYAWAADERGWPVDPGRPVSGSAAAVHPTADTLDAASKSGHSFESYVWDVWWPTLTQTLEDKNRLGHRRNAEVAVELVRYPPGDPRVGSTHNAGDSIALHHLVADDLKSAVVERRGINGRTAAVNQRRLTAALSTAGDVVDVVSLPEFASPATVRAFATTLGMIVKAAAASQQVAGDPMAGVMALAPKPRPQRLSARLVPTIEEVFDLADAIAILGSRMKDGRPTGERFRSLILAAGSLGPRPGELVAHQPEWLYCAGPSLVRFQETEAAVYDTKEGSTGRRDRPLKHRAEGEHRDVPVLPEVAEVLLLHVERGYCNGQRTWLSPTGRGHLDWGNLTDTYWRPALEKVFGGTSKAALVNASPKVLRKAAITWWLERGVSPAVAAEWAGHTEEVMQIYYASRSSTTWAAEADMLLSGRASSR</sequence>
<gene>
    <name evidence="3" type="ORF">EUA06_11745</name>
</gene>
<dbReference type="GO" id="GO:0003677">
    <property type="term" value="F:DNA binding"/>
    <property type="evidence" value="ECO:0007669"/>
    <property type="project" value="InterPro"/>
</dbReference>
<dbReference type="Proteomes" id="UP000291838">
    <property type="component" value="Unassembled WGS sequence"/>
</dbReference>
<evidence type="ECO:0000313" key="4">
    <source>
        <dbReference type="Proteomes" id="UP000291838"/>
    </source>
</evidence>